<evidence type="ECO:0000256" key="3">
    <source>
        <dbReference type="SAM" id="SignalP"/>
    </source>
</evidence>
<dbReference type="RefSeq" id="WP_093939201.1">
    <property type="nucleotide sequence ID" value="NZ_NMQT01000190.1"/>
</dbReference>
<evidence type="ECO:0008006" key="6">
    <source>
        <dbReference type="Google" id="ProtNLM"/>
    </source>
</evidence>
<keyword evidence="5" id="KW-1185">Reference proteome</keyword>
<dbReference type="OrthoDB" id="4513213at2"/>
<feature type="transmembrane region" description="Helical" evidence="2">
    <location>
        <begin position="326"/>
        <end position="351"/>
    </location>
</feature>
<feature type="compositionally biased region" description="Gly residues" evidence="1">
    <location>
        <begin position="633"/>
        <end position="642"/>
    </location>
</feature>
<feature type="compositionally biased region" description="Low complexity" evidence="1">
    <location>
        <begin position="643"/>
        <end position="653"/>
    </location>
</feature>
<dbReference type="Proteomes" id="UP000215223">
    <property type="component" value="Unassembled WGS sequence"/>
</dbReference>
<evidence type="ECO:0000256" key="2">
    <source>
        <dbReference type="SAM" id="Phobius"/>
    </source>
</evidence>
<evidence type="ECO:0000313" key="4">
    <source>
        <dbReference type="EMBL" id="OXM44249.1"/>
    </source>
</evidence>
<accession>A0A229RCM7</accession>
<name>A0A229RCM7_9PSEU</name>
<proteinExistence type="predicted"/>
<reference evidence="4 5" key="1">
    <citation type="submission" date="2017-07" db="EMBL/GenBank/DDBJ databases">
        <title>Amycolatopsis thailandensis Genome sequencing and assembly.</title>
        <authorList>
            <person name="Kaur N."/>
            <person name="Mayilraj S."/>
        </authorList>
    </citation>
    <scope>NUCLEOTIDE SEQUENCE [LARGE SCALE GENOMIC DNA]</scope>
    <source>
        <strain evidence="4 5">JCM 16380</strain>
    </source>
</reference>
<feature type="transmembrane region" description="Helical" evidence="2">
    <location>
        <begin position="485"/>
        <end position="508"/>
    </location>
</feature>
<feature type="signal peptide" evidence="3">
    <location>
        <begin position="1"/>
        <end position="25"/>
    </location>
</feature>
<keyword evidence="2" id="KW-0472">Membrane</keyword>
<feature type="transmembrane region" description="Helical" evidence="2">
    <location>
        <begin position="428"/>
        <end position="449"/>
    </location>
</feature>
<feature type="chain" id="PRO_5012556579" description="Type IV secretion system protein" evidence="3">
    <location>
        <begin position="26"/>
        <end position="739"/>
    </location>
</feature>
<feature type="transmembrane region" description="Helical" evidence="2">
    <location>
        <begin position="371"/>
        <end position="389"/>
    </location>
</feature>
<evidence type="ECO:0000313" key="5">
    <source>
        <dbReference type="Proteomes" id="UP000215223"/>
    </source>
</evidence>
<feature type="compositionally biased region" description="Gly residues" evidence="1">
    <location>
        <begin position="587"/>
        <end position="600"/>
    </location>
</feature>
<dbReference type="EMBL" id="NMQT01000190">
    <property type="protein sequence ID" value="OXM44249.1"/>
    <property type="molecule type" value="Genomic_DNA"/>
</dbReference>
<dbReference type="AlphaFoldDB" id="A0A229RCM7"/>
<organism evidence="4 5">
    <name type="scientific">Amycolatopsis thailandensis</name>
    <dbReference type="NCBI Taxonomy" id="589330"/>
    <lineage>
        <taxon>Bacteria</taxon>
        <taxon>Bacillati</taxon>
        <taxon>Actinomycetota</taxon>
        <taxon>Actinomycetes</taxon>
        <taxon>Pseudonocardiales</taxon>
        <taxon>Pseudonocardiaceae</taxon>
        <taxon>Amycolatopsis</taxon>
    </lineage>
</organism>
<feature type="compositionally biased region" description="Low complexity" evidence="1">
    <location>
        <begin position="662"/>
        <end position="671"/>
    </location>
</feature>
<feature type="transmembrane region" description="Helical" evidence="2">
    <location>
        <begin position="455"/>
        <end position="473"/>
    </location>
</feature>
<comment type="caution">
    <text evidence="4">The sequence shown here is derived from an EMBL/GenBank/DDBJ whole genome shotgun (WGS) entry which is preliminary data.</text>
</comment>
<feature type="region of interest" description="Disordered" evidence="1">
    <location>
        <begin position="583"/>
        <end position="674"/>
    </location>
</feature>
<keyword evidence="3" id="KW-0732">Signal</keyword>
<feature type="compositionally biased region" description="Polar residues" evidence="1">
    <location>
        <begin position="603"/>
        <end position="615"/>
    </location>
</feature>
<keyword evidence="2" id="KW-0812">Transmembrane</keyword>
<sequence>MFHRVAALILTVLAFLVFAAPTALADPNAPVGGGQLPQGFPAELRKYVVGTEEFRDAPWFRDPSCIDQGGNVGMYLNAVMLDEPRLMYWSLPPDSRKLFWGGPFGGAEADPNKEPPTLPKLFPASAADRDAYRVPTGEGGCATKLQKWANLATNAWGFTWVSAPDPASLERMKALPPLYPSELPVEEFTGACVKAKSPFCEKAFFVDCAKVASDPAQHPQCIEWNVAIGKLFTGMAAFIENNSSWLDNVKRFLEFVGDKLYSGGKWAVDAFAGVAMAPVEVGKFVADPSSAIDDLANALHQGATAFTTTVLQGLASVGNFDPTAPWFLGMYAASSGIGIVVMAFMALLMLWRTAHGNGGREELQEALFKRLPLGLFLAVFSPAIATVLLEMTRGLTNGIAAWDAGYLNRAVVKLGLLGKVSVAMMPGGVFIAILIFLLMILGAFSVFAGLVVQSVALPLAGAVAGLSWGMLIHPKYRAKALKPPMMFVGLALSPPLLFLLLGFIWAFIDGNLSIPAMQSGGLPLLTQLASSGFAMLMAGLAPYSALKYAPLLPTEADSHAPQPSSGFGTSSVVGAGIGAMAVRGTGSSSGGGGPSGGGEGHSIQRNYTQNQNPPQGASRPQPRTGTPAARHPGGPGGTGSPGSTGPAGSPGSPGRSGGTTSGGRQAAATAGGRHGGAVVNGGAATGTTAGAAQAGASSGAAAGPWGVLAQVAVAGFNKARTAAHRAPEVDEDVVRGDRP</sequence>
<gene>
    <name evidence="4" type="ORF">CFP71_40565</name>
</gene>
<protein>
    <recommendedName>
        <fullName evidence="6">Type IV secretion system protein</fullName>
    </recommendedName>
</protein>
<evidence type="ECO:0000256" key="1">
    <source>
        <dbReference type="SAM" id="MobiDB-lite"/>
    </source>
</evidence>
<keyword evidence="2" id="KW-1133">Transmembrane helix</keyword>
<feature type="transmembrane region" description="Helical" evidence="2">
    <location>
        <begin position="528"/>
        <end position="546"/>
    </location>
</feature>